<dbReference type="Proteomes" id="UP000474640">
    <property type="component" value="Unassembled WGS sequence"/>
</dbReference>
<dbReference type="InterPro" id="IPR056125">
    <property type="entry name" value="DUF7708"/>
</dbReference>
<dbReference type="SUPFAM" id="SSF52540">
    <property type="entry name" value="P-loop containing nucleoside triphosphate hydrolases"/>
    <property type="match status" value="1"/>
</dbReference>
<dbReference type="PANTHER" id="PTHR10039:SF14">
    <property type="entry name" value="NACHT DOMAIN-CONTAINING PROTEIN"/>
    <property type="match status" value="1"/>
</dbReference>
<evidence type="ECO:0000259" key="2">
    <source>
        <dbReference type="PROSITE" id="PS50837"/>
    </source>
</evidence>
<name>A0A7C8VF57_ORBOL</name>
<dbReference type="InterPro" id="IPR007111">
    <property type="entry name" value="NACHT_NTPase"/>
</dbReference>
<feature type="domain" description="NACHT" evidence="2">
    <location>
        <begin position="287"/>
        <end position="434"/>
    </location>
</feature>
<dbReference type="Pfam" id="PF24883">
    <property type="entry name" value="NPHP3_N"/>
    <property type="match status" value="1"/>
</dbReference>
<keyword evidence="1" id="KW-0677">Repeat</keyword>
<accession>A0A7C8VF57</accession>
<dbReference type="Gene3D" id="3.40.50.300">
    <property type="entry name" value="P-loop containing nucleotide triphosphate hydrolases"/>
    <property type="match status" value="1"/>
</dbReference>
<dbReference type="InterPro" id="IPR054471">
    <property type="entry name" value="GPIID_WHD"/>
</dbReference>
<evidence type="ECO:0000313" key="3">
    <source>
        <dbReference type="EMBL" id="KAF3279061.1"/>
    </source>
</evidence>
<dbReference type="OrthoDB" id="4062651at2759"/>
<gene>
    <name evidence="3" type="ORF">TWF970_004171</name>
</gene>
<dbReference type="PANTHER" id="PTHR10039">
    <property type="entry name" value="AMELOGENIN"/>
    <property type="match status" value="1"/>
</dbReference>
<dbReference type="Pfam" id="PF22939">
    <property type="entry name" value="WHD_GPIID"/>
    <property type="match status" value="1"/>
</dbReference>
<dbReference type="EMBL" id="JAABOJ010000022">
    <property type="protein sequence ID" value="KAF3279061.1"/>
    <property type="molecule type" value="Genomic_DNA"/>
</dbReference>
<dbReference type="InterPro" id="IPR056884">
    <property type="entry name" value="NPHP3-like_N"/>
</dbReference>
<proteinExistence type="predicted"/>
<protein>
    <recommendedName>
        <fullName evidence="2">NACHT domain-containing protein</fullName>
    </recommendedName>
</protein>
<dbReference type="Pfam" id="PF24809">
    <property type="entry name" value="DUF7708"/>
    <property type="match status" value="1"/>
</dbReference>
<organism evidence="3 4">
    <name type="scientific">Orbilia oligospora</name>
    <name type="common">Nematode-trapping fungus</name>
    <name type="synonym">Arthrobotrys oligospora</name>
    <dbReference type="NCBI Taxonomy" id="2813651"/>
    <lineage>
        <taxon>Eukaryota</taxon>
        <taxon>Fungi</taxon>
        <taxon>Dikarya</taxon>
        <taxon>Ascomycota</taxon>
        <taxon>Pezizomycotina</taxon>
        <taxon>Orbiliomycetes</taxon>
        <taxon>Orbiliales</taxon>
        <taxon>Orbiliaceae</taxon>
        <taxon>Orbilia</taxon>
    </lineage>
</organism>
<dbReference type="PROSITE" id="PS50837">
    <property type="entry name" value="NACHT"/>
    <property type="match status" value="1"/>
</dbReference>
<reference evidence="3 4" key="1">
    <citation type="submission" date="2020-01" db="EMBL/GenBank/DDBJ databases">
        <authorList>
            <person name="Palmer J.M."/>
        </authorList>
    </citation>
    <scope>NUCLEOTIDE SEQUENCE [LARGE SCALE GENOMIC DNA]</scope>
    <source>
        <strain evidence="3 4">TWF970</strain>
    </source>
</reference>
<comment type="caution">
    <text evidence="3">The sequence shown here is derived from an EMBL/GenBank/DDBJ whole genome shotgun (WGS) entry which is preliminary data.</text>
</comment>
<dbReference type="InterPro" id="IPR027417">
    <property type="entry name" value="P-loop_NTPase"/>
</dbReference>
<evidence type="ECO:0000313" key="4">
    <source>
        <dbReference type="Proteomes" id="UP000474640"/>
    </source>
</evidence>
<evidence type="ECO:0000256" key="1">
    <source>
        <dbReference type="ARBA" id="ARBA00022737"/>
    </source>
</evidence>
<sequence length="1183" mass="135673">MSQQIIAGPTGSNTPGQQRLTTALANFRTQLDPADQTTLNQISQPDVTAVTQFCAKFDSDSNLRRKRLGEKLQPFLLFIQSLGDVIGVYIQSDPTIAAHVWGTVKLVLQISSNYFDYFIKISDMIVKLQHHCPRIERIGKLFQNSQKLQDAILGFYAIIVEFCLKQFVKSIWKPFKVQFADLEGQLEEQRHMIDDEVLIASELAAHQAAQCTLIYQNRGYTHREFEVNQWTRNKEWQLKQDLAAKSTFLEPITRSFSNARGRRHPETGKWFFQLPEFKNWDAALDSSALWYNGIPGSGKSILATSVIEHLYTLHKNKKTSIIYFFCDFHTPETLRYRNILSSLLKQAVILNTTLSNQAQAELETSYLDSQFLPDAYKIEAFFSQFAQKLGTLYILIDGIDECPEEERLDLIAFLKRFLARNLQQTKFILSSRPDIEIPRALPISYRISISSAASRPDLEAYISHELESKCPNLEVYSPQINQDIKQALLKGANGMFLWVYFQIQDIRRAGNKDKIYHLLSDLPRGLHETYARILHRIQEERDEDEAVMVFNWLSKCRRPLTLPELRDAIAIRIGDTRHDQISNRYNEDPERILQNCGGLVVINEQDQTVHYAHSTVAKYLLSGDDDENNLEGKEPRRRDIKISKADIAQLCATYLQLKDFTTEVSRVRKEYTTYTRPPKDWVIMFLPGKLRLLEPICRFTLEMVLGNQHQPDIGHATELVRPFHATTGPSVEAQAQPRFPCLNYVTEYWLHHFGDGSASELTSRAQHLETLLDELNLPFPYMPRIKGLEKPDANDLLLWACENDNAPLFAVLFFKSRPPLQATLLLSAHGFSAINIPKDATGDVGMVLSYAIQRSSLEVLRYILEDPPITFRTGIRSIRGTLNLALNEENPTELIYYHVAHKIYGTNCYQGSENYLLSMAARIGHLEVFNILLRVHLAVMPSGLGIKANKHLLLLRQAIDGGNNHIFKALFCTPGIRDTKAFRLSFALAVGRMNQELIRYLDCWSCFADDIWPANHAGLELPRIRGRAALTAEALAHFDLADDNPILIARARGYRGTVRLILKELSKLCNELVDITGRCNRMLSCISLEFLREAIIRGDIGYLELWENRVTEDDLRQLCPCKRYTLDLMHEAIRHKQIASVIWLFKVQHYTRSQVEEYKENALKCSDQDIIDFLETKWLETEN</sequence>
<dbReference type="AlphaFoldDB" id="A0A7C8VF57"/>